<evidence type="ECO:0000256" key="1">
    <source>
        <dbReference type="ARBA" id="ARBA00022448"/>
    </source>
</evidence>
<dbReference type="Gene3D" id="3.40.50.300">
    <property type="entry name" value="P-loop containing nucleotide triphosphate hydrolases"/>
    <property type="match status" value="1"/>
</dbReference>
<dbReference type="InterPro" id="IPR003439">
    <property type="entry name" value="ABC_transporter-like_ATP-bd"/>
</dbReference>
<reference evidence="5 6" key="1">
    <citation type="submission" date="2016-10" db="EMBL/GenBank/DDBJ databases">
        <authorList>
            <person name="de Groot N.N."/>
        </authorList>
    </citation>
    <scope>NUCLEOTIDE SEQUENCE [LARGE SCALE GENOMIC DNA]</scope>
    <source>
        <strain evidence="5 6">DSM 25186</strain>
    </source>
</reference>
<sequence length="275" mass="30962">MTRVVKDVAVKDQRKHTGASAFLPPDDLKCVLHIEHLRKAFEERVVLQDVTLCLFQGENLVILGRSGTGKSVLLKCIIGLIMPDEGTVEVLGRRIDTLSSRELMELRRRVGFSFQGSALYDSMTVRENLEFPLRRNLGIDDPRELKPRVEEALEAVGLSHAIDQQPSELSGGMRKRIGIARTLILRPEIMLYDEPTAGLDPETSTDINDLINEVRKVYHTSSIIITHDIACAKTTADRIIFLKDGLCYNEGSFAQMSREDDPLLQTFFNYFKVSS</sequence>
<keyword evidence="2" id="KW-0547">Nucleotide-binding</keyword>
<dbReference type="InterPro" id="IPR003593">
    <property type="entry name" value="AAA+_ATPase"/>
</dbReference>
<dbReference type="GO" id="GO:0016887">
    <property type="term" value="F:ATP hydrolysis activity"/>
    <property type="evidence" value="ECO:0007669"/>
    <property type="project" value="InterPro"/>
</dbReference>
<keyword evidence="1" id="KW-0813">Transport</keyword>
<dbReference type="InterPro" id="IPR017871">
    <property type="entry name" value="ABC_transporter-like_CS"/>
</dbReference>
<dbReference type="EMBL" id="FNFO01000004">
    <property type="protein sequence ID" value="SDL03049.1"/>
    <property type="molecule type" value="Genomic_DNA"/>
</dbReference>
<gene>
    <name evidence="5" type="ORF">SAMN05421823_104185</name>
</gene>
<dbReference type="PROSITE" id="PS50893">
    <property type="entry name" value="ABC_TRANSPORTER_2"/>
    <property type="match status" value="1"/>
</dbReference>
<keyword evidence="6" id="KW-1185">Reference proteome</keyword>
<dbReference type="GO" id="GO:0005524">
    <property type="term" value="F:ATP binding"/>
    <property type="evidence" value="ECO:0007669"/>
    <property type="project" value="UniProtKB-KW"/>
</dbReference>
<dbReference type="PANTHER" id="PTHR43023:SF6">
    <property type="entry name" value="INTERMEMBRANE PHOSPHOLIPID TRANSPORT SYSTEM ATP-BINDING PROTEIN MLAF"/>
    <property type="match status" value="1"/>
</dbReference>
<dbReference type="InterPro" id="IPR027417">
    <property type="entry name" value="P-loop_NTPase"/>
</dbReference>
<accession>A0A1G9GQV1</accession>
<dbReference type="AlphaFoldDB" id="A0A1G9GQV1"/>
<feature type="domain" description="ABC transporter" evidence="4">
    <location>
        <begin position="32"/>
        <end position="269"/>
    </location>
</feature>
<evidence type="ECO:0000256" key="3">
    <source>
        <dbReference type="ARBA" id="ARBA00022840"/>
    </source>
</evidence>
<dbReference type="PROSITE" id="PS00211">
    <property type="entry name" value="ABC_TRANSPORTER_1"/>
    <property type="match status" value="1"/>
</dbReference>
<keyword evidence="3 5" id="KW-0067">ATP-binding</keyword>
<proteinExistence type="predicted"/>
<dbReference type="STRING" id="1075417.SAMN05421823_104185"/>
<evidence type="ECO:0000256" key="2">
    <source>
        <dbReference type="ARBA" id="ARBA00022741"/>
    </source>
</evidence>
<evidence type="ECO:0000259" key="4">
    <source>
        <dbReference type="PROSITE" id="PS50893"/>
    </source>
</evidence>
<dbReference type="SUPFAM" id="SSF52540">
    <property type="entry name" value="P-loop containing nucleoside triphosphate hydrolases"/>
    <property type="match status" value="1"/>
</dbReference>
<dbReference type="Pfam" id="PF00005">
    <property type="entry name" value="ABC_tran"/>
    <property type="match status" value="1"/>
</dbReference>
<protein>
    <submittedName>
        <fullName evidence="5">Phospholipid/cholesterol/gamma-HCH transport system ATP-binding protein</fullName>
    </submittedName>
</protein>
<evidence type="ECO:0000313" key="6">
    <source>
        <dbReference type="Proteomes" id="UP000198510"/>
    </source>
</evidence>
<dbReference type="SMART" id="SM00382">
    <property type="entry name" value="AAA"/>
    <property type="match status" value="1"/>
</dbReference>
<organism evidence="5 6">
    <name type="scientific">Catalinimonas alkaloidigena</name>
    <dbReference type="NCBI Taxonomy" id="1075417"/>
    <lineage>
        <taxon>Bacteria</taxon>
        <taxon>Pseudomonadati</taxon>
        <taxon>Bacteroidota</taxon>
        <taxon>Cytophagia</taxon>
        <taxon>Cytophagales</taxon>
        <taxon>Catalimonadaceae</taxon>
        <taxon>Catalinimonas</taxon>
    </lineage>
</organism>
<dbReference type="Proteomes" id="UP000198510">
    <property type="component" value="Unassembled WGS sequence"/>
</dbReference>
<name>A0A1G9GQV1_9BACT</name>
<evidence type="ECO:0000313" key="5">
    <source>
        <dbReference type="EMBL" id="SDL03049.1"/>
    </source>
</evidence>
<dbReference type="PANTHER" id="PTHR43023">
    <property type="entry name" value="PROTEIN TRIGALACTOSYLDIACYLGLYCEROL 3, CHLOROPLASTIC"/>
    <property type="match status" value="1"/>
</dbReference>